<keyword evidence="16" id="KW-1185">Reference proteome</keyword>
<dbReference type="Pfam" id="PF02102">
    <property type="entry name" value="Peptidase_M35"/>
    <property type="match status" value="1"/>
</dbReference>
<dbReference type="GO" id="GO:0046872">
    <property type="term" value="F:metal ion binding"/>
    <property type="evidence" value="ECO:0007669"/>
    <property type="project" value="UniProtKB-KW"/>
</dbReference>
<dbReference type="EC" id="3.4.24.39" evidence="14"/>
<dbReference type="InterPro" id="IPR001384">
    <property type="entry name" value="Peptidase_M35"/>
</dbReference>
<dbReference type="Gene3D" id="3.40.390.10">
    <property type="entry name" value="Collagenase (Catalytic Domain)"/>
    <property type="match status" value="1"/>
</dbReference>
<dbReference type="CDD" id="cd11008">
    <property type="entry name" value="M35_deuterolysin_like"/>
    <property type="match status" value="1"/>
</dbReference>
<accession>A0A5C3QGH4</accession>
<evidence type="ECO:0000256" key="13">
    <source>
        <dbReference type="PIRSR" id="PIRSR601384-3"/>
    </source>
</evidence>
<dbReference type="OrthoDB" id="412874at2759"/>
<feature type="binding site" evidence="12">
    <location>
        <position position="315"/>
    </location>
    <ligand>
        <name>Zn(2+)</name>
        <dbReference type="ChEBI" id="CHEBI:29105"/>
        <note>catalytic</note>
    </ligand>
</feature>
<dbReference type="PRINTS" id="PR00768">
    <property type="entry name" value="DEUTEROLYSIN"/>
</dbReference>
<dbReference type="GO" id="GO:0004222">
    <property type="term" value="F:metalloendopeptidase activity"/>
    <property type="evidence" value="ECO:0007669"/>
    <property type="project" value="InterPro"/>
</dbReference>
<keyword evidence="7 14" id="KW-0378">Hydrolase</keyword>
<dbReference type="Gene3D" id="2.60.40.2970">
    <property type="match status" value="1"/>
</dbReference>
<evidence type="ECO:0000256" key="9">
    <source>
        <dbReference type="ARBA" id="ARBA00023049"/>
    </source>
</evidence>
<comment type="catalytic activity">
    <reaction evidence="1 14">
        <text>Preferential cleavage of bonds with hydrophobic residues in P1'. Also 3-Asn-|-Gln-4 and 8-Gly-|-Ser-9 bonds in insulin B chain.</text>
        <dbReference type="EC" id="3.4.24.39"/>
    </reaction>
</comment>
<evidence type="ECO:0000313" key="15">
    <source>
        <dbReference type="EMBL" id="TFK99258.1"/>
    </source>
</evidence>
<dbReference type="PANTHER" id="PTHR37016:SF3">
    <property type="entry name" value="NEUTRAL PROTEASE 2-RELATED"/>
    <property type="match status" value="1"/>
</dbReference>
<evidence type="ECO:0000256" key="11">
    <source>
        <dbReference type="PIRSR" id="PIRSR601384-1"/>
    </source>
</evidence>
<keyword evidence="6 14" id="KW-0732">Signal</keyword>
<evidence type="ECO:0000256" key="3">
    <source>
        <dbReference type="ARBA" id="ARBA00022670"/>
    </source>
</evidence>
<dbReference type="STRING" id="1884261.A0A5C3QGH4"/>
<dbReference type="GO" id="GO:0006508">
    <property type="term" value="P:proteolysis"/>
    <property type="evidence" value="ECO:0007669"/>
    <property type="project" value="UniProtKB-KW"/>
</dbReference>
<feature type="signal peptide" evidence="14">
    <location>
        <begin position="1"/>
        <end position="19"/>
    </location>
</feature>
<evidence type="ECO:0000256" key="7">
    <source>
        <dbReference type="ARBA" id="ARBA00022801"/>
    </source>
</evidence>
<comment type="subcellular location">
    <subcellularLocation>
        <location evidence="14">Secreted</location>
    </subcellularLocation>
</comment>
<evidence type="ECO:0000256" key="14">
    <source>
        <dbReference type="RuleBase" id="RU361126"/>
    </source>
</evidence>
<comment type="function">
    <text evidence="14">Secreted metalloproteinase that allows assimilation of proteinaceous substrates. Shows high activities on basic nuclear substrates such as histone and protamine.</text>
</comment>
<reference evidence="15 16" key="1">
    <citation type="journal article" date="2019" name="Nat. Ecol. Evol.">
        <title>Megaphylogeny resolves global patterns of mushroom evolution.</title>
        <authorList>
            <person name="Varga T."/>
            <person name="Krizsan K."/>
            <person name="Foldi C."/>
            <person name="Dima B."/>
            <person name="Sanchez-Garcia M."/>
            <person name="Sanchez-Ramirez S."/>
            <person name="Szollosi G.J."/>
            <person name="Szarkandi J.G."/>
            <person name="Papp V."/>
            <person name="Albert L."/>
            <person name="Andreopoulos W."/>
            <person name="Angelini C."/>
            <person name="Antonin V."/>
            <person name="Barry K.W."/>
            <person name="Bougher N.L."/>
            <person name="Buchanan P."/>
            <person name="Buyck B."/>
            <person name="Bense V."/>
            <person name="Catcheside P."/>
            <person name="Chovatia M."/>
            <person name="Cooper J."/>
            <person name="Damon W."/>
            <person name="Desjardin D."/>
            <person name="Finy P."/>
            <person name="Geml J."/>
            <person name="Haridas S."/>
            <person name="Hughes K."/>
            <person name="Justo A."/>
            <person name="Karasinski D."/>
            <person name="Kautmanova I."/>
            <person name="Kiss B."/>
            <person name="Kocsube S."/>
            <person name="Kotiranta H."/>
            <person name="LaButti K.M."/>
            <person name="Lechner B.E."/>
            <person name="Liimatainen K."/>
            <person name="Lipzen A."/>
            <person name="Lukacs Z."/>
            <person name="Mihaltcheva S."/>
            <person name="Morgado L.N."/>
            <person name="Niskanen T."/>
            <person name="Noordeloos M.E."/>
            <person name="Ohm R.A."/>
            <person name="Ortiz-Santana B."/>
            <person name="Ovrebo C."/>
            <person name="Racz N."/>
            <person name="Riley R."/>
            <person name="Savchenko A."/>
            <person name="Shiryaev A."/>
            <person name="Soop K."/>
            <person name="Spirin V."/>
            <person name="Szebenyi C."/>
            <person name="Tomsovsky M."/>
            <person name="Tulloss R.E."/>
            <person name="Uehling J."/>
            <person name="Grigoriev I.V."/>
            <person name="Vagvolgyi C."/>
            <person name="Papp T."/>
            <person name="Martin F.M."/>
            <person name="Miettinen O."/>
            <person name="Hibbett D.S."/>
            <person name="Nagy L.G."/>
        </authorList>
    </citation>
    <scope>NUCLEOTIDE SEQUENCE [LARGE SCALE GENOMIC DNA]</scope>
    <source>
        <strain evidence="15 16">CBS 309.79</strain>
    </source>
</reference>
<evidence type="ECO:0000256" key="4">
    <source>
        <dbReference type="ARBA" id="ARBA00022685"/>
    </source>
</evidence>
<feature type="disulfide bond" evidence="13">
    <location>
        <begin position="192"/>
        <end position="259"/>
    </location>
</feature>
<dbReference type="InterPro" id="IPR050414">
    <property type="entry name" value="Fungal_M35_metalloproteases"/>
</dbReference>
<keyword evidence="9 14" id="KW-0482">Metalloprotease</keyword>
<keyword evidence="5 12" id="KW-0479">Metal-binding</keyword>
<feature type="active site" evidence="11">
    <location>
        <position position="316"/>
    </location>
</feature>
<keyword evidence="4 14" id="KW-0165">Cleavage on pair of basic residues</keyword>
<feature type="chain" id="PRO_5023159518" description="Neutral protease 2" evidence="14">
    <location>
        <begin position="20"/>
        <end position="374"/>
    </location>
</feature>
<keyword evidence="8 12" id="KW-0862">Zinc</keyword>
<feature type="binding site" evidence="12">
    <location>
        <position position="319"/>
    </location>
    <ligand>
        <name>Zn(2+)</name>
        <dbReference type="ChEBI" id="CHEBI:29105"/>
        <note>catalytic</note>
    </ligand>
</feature>
<evidence type="ECO:0000256" key="5">
    <source>
        <dbReference type="ARBA" id="ARBA00022723"/>
    </source>
</evidence>
<name>A0A5C3QGH4_9AGAR</name>
<comment type="cofactor">
    <cofactor evidence="12 14">
        <name>Zn(2+)</name>
        <dbReference type="ChEBI" id="CHEBI:29105"/>
    </cofactor>
    <text evidence="12 14">Binds 1 zinc ion per subunit.</text>
</comment>
<evidence type="ECO:0000256" key="1">
    <source>
        <dbReference type="ARBA" id="ARBA00001187"/>
    </source>
</evidence>
<evidence type="ECO:0000256" key="12">
    <source>
        <dbReference type="PIRSR" id="PIRSR601384-2"/>
    </source>
</evidence>
<dbReference type="EMBL" id="ML178834">
    <property type="protein sequence ID" value="TFK99258.1"/>
    <property type="molecule type" value="Genomic_DNA"/>
</dbReference>
<evidence type="ECO:0000256" key="8">
    <source>
        <dbReference type="ARBA" id="ARBA00022833"/>
    </source>
</evidence>
<gene>
    <name evidence="15" type="ORF">BDV98DRAFT_626317</name>
</gene>
<dbReference type="AlphaFoldDB" id="A0A5C3QGH4"/>
<feature type="disulfide bond" evidence="13">
    <location>
        <begin position="266"/>
        <end position="285"/>
    </location>
</feature>
<feature type="binding site" evidence="12">
    <location>
        <position position="335"/>
    </location>
    <ligand>
        <name>Zn(2+)</name>
        <dbReference type="ChEBI" id="CHEBI:29105"/>
        <note>catalytic</note>
    </ligand>
</feature>
<dbReference type="PANTHER" id="PTHR37016">
    <property type="match status" value="1"/>
</dbReference>
<evidence type="ECO:0000313" key="16">
    <source>
        <dbReference type="Proteomes" id="UP000305067"/>
    </source>
</evidence>
<keyword evidence="14" id="KW-0964">Secreted</keyword>
<dbReference type="SUPFAM" id="SSF55486">
    <property type="entry name" value="Metalloproteases ('zincins'), catalytic domain"/>
    <property type="match status" value="1"/>
</dbReference>
<protein>
    <recommendedName>
        <fullName evidence="14">Neutral protease 2</fullName>
        <ecNumber evidence="14">3.4.24.39</ecNumber>
    </recommendedName>
    <alternativeName>
        <fullName evidence="14">Deuterolysin</fullName>
    </alternativeName>
</protein>
<comment type="similarity">
    <text evidence="2 14">Belongs to the peptidase M35 family.</text>
</comment>
<evidence type="ECO:0000256" key="10">
    <source>
        <dbReference type="ARBA" id="ARBA00023145"/>
    </source>
</evidence>
<proteinExistence type="inferred from homology"/>
<keyword evidence="10" id="KW-0865">Zymogen</keyword>
<dbReference type="Proteomes" id="UP000305067">
    <property type="component" value="Unassembled WGS sequence"/>
</dbReference>
<organism evidence="15 16">
    <name type="scientific">Pterulicium gracile</name>
    <dbReference type="NCBI Taxonomy" id="1884261"/>
    <lineage>
        <taxon>Eukaryota</taxon>
        <taxon>Fungi</taxon>
        <taxon>Dikarya</taxon>
        <taxon>Basidiomycota</taxon>
        <taxon>Agaricomycotina</taxon>
        <taxon>Agaricomycetes</taxon>
        <taxon>Agaricomycetidae</taxon>
        <taxon>Agaricales</taxon>
        <taxon>Pleurotineae</taxon>
        <taxon>Pterulaceae</taxon>
        <taxon>Pterulicium</taxon>
    </lineage>
</organism>
<sequence length="374" mass="41383">MFSLPPTALLCALLPLIAAAVSLPQTDDLSGLSVQLSSPNGKFVDTIDDLRIVATVTNVGDATVRVVRYGGVLDASHAQSFVVRKGGEPVRFMGVIPQLAVTFDDEDFYRVLAPNESVSVEHDLAPLYDFASAGPGEYTFEPLVAVARGVASTLLSPTLKSTRPQDLKVNVATDVADRLLESPFYKRAVNTCQDESRKRIIDASYRESRGLARLAANYIGRNGDDELFKEYFKTNDANTIRQSFRNVARENVSTRSLNCRDETGDCKGGRTIAYTVIRTGNIYYCDIFYKEVSVRDLCRNVKVNDRRIRGGTTLHEMIHGNSFENAAPRADWILDAGYGCDFDKTLDAQQQAHNADNYNCFATQVYKNMACPDR</sequence>
<keyword evidence="3 14" id="KW-0645">Protease</keyword>
<evidence type="ECO:0000256" key="6">
    <source>
        <dbReference type="ARBA" id="ARBA00022729"/>
    </source>
</evidence>
<dbReference type="GO" id="GO:0005576">
    <property type="term" value="C:extracellular region"/>
    <property type="evidence" value="ECO:0007669"/>
    <property type="project" value="UniProtKB-SubCell"/>
</dbReference>
<dbReference type="InterPro" id="IPR024079">
    <property type="entry name" value="MetalloPept_cat_dom_sf"/>
</dbReference>
<evidence type="ECO:0000256" key="2">
    <source>
        <dbReference type="ARBA" id="ARBA00010279"/>
    </source>
</evidence>